<dbReference type="RefSeq" id="WP_123271795.1">
    <property type="nucleotide sequence ID" value="NZ_RJJQ01000012.1"/>
</dbReference>
<dbReference type="InterPro" id="IPR022291">
    <property type="entry name" value="Bacteriocin_synth_cyclodeHase"/>
</dbReference>
<sequence length="282" mass="29736">MTTQPTTGQPPQLPDRVAVRRHGPGAVLVTGPRPGGLVLSGLAESEATAVLRLGTAARNPRPAYVYPAPSDRWSGVLMLVHQAAERLMPEPSARSRPVVLGDGPLPEEIRRALTPIVQRVAPEAEALAALHADAVLHPPDLAVIPALDAVPALTGRPWHAKGIRQLPVVVSGDRLTVGPLVRPGTGPCLNCLDLHRSARDPNWASWQAFRAGMPDGVTTLDAAPELLAAAAALTAFIVSGQQRGRPLPPGVSLSMDLPHPRIRHHLWTQHPGCCGASDVHPA</sequence>
<dbReference type="Gene3D" id="3.40.50.720">
    <property type="entry name" value="NAD(P)-binding Rossmann-like Domain"/>
    <property type="match status" value="1"/>
</dbReference>
<dbReference type="NCBIfam" id="TIGR03882">
    <property type="entry name" value="cyclo_dehyd_2"/>
    <property type="match status" value="1"/>
</dbReference>
<keyword evidence="2" id="KW-1185">Reference proteome</keyword>
<evidence type="ECO:0008006" key="3">
    <source>
        <dbReference type="Google" id="ProtNLM"/>
    </source>
</evidence>
<proteinExistence type="predicted"/>
<dbReference type="OrthoDB" id="4426339at2"/>
<name>A0A3M9M786_9MICO</name>
<protein>
    <recommendedName>
        <fullName evidence="3">TOMM leader peptide-binding protein</fullName>
    </recommendedName>
</protein>
<evidence type="ECO:0000313" key="2">
    <source>
        <dbReference type="Proteomes" id="UP000271678"/>
    </source>
</evidence>
<comment type="caution">
    <text evidence="1">The sequence shown here is derived from an EMBL/GenBank/DDBJ whole genome shotgun (WGS) entry which is preliminary data.</text>
</comment>
<evidence type="ECO:0000313" key="1">
    <source>
        <dbReference type="EMBL" id="RNI21077.1"/>
    </source>
</evidence>
<dbReference type="AlphaFoldDB" id="A0A3M9M786"/>
<gene>
    <name evidence="1" type="ORF">EFY87_12390</name>
</gene>
<dbReference type="EMBL" id="RJJQ01000012">
    <property type="protein sequence ID" value="RNI21077.1"/>
    <property type="molecule type" value="Genomic_DNA"/>
</dbReference>
<reference evidence="1 2" key="1">
    <citation type="submission" date="2018-11" db="EMBL/GenBank/DDBJ databases">
        <title>Draft genome of Simplicispira Flexivirga sp. BO-16.</title>
        <authorList>
            <person name="Im W.T."/>
        </authorList>
    </citation>
    <scope>NUCLEOTIDE SEQUENCE [LARGE SCALE GENOMIC DNA]</scope>
    <source>
        <strain evidence="1 2">BO-16</strain>
    </source>
</reference>
<dbReference type="Proteomes" id="UP000271678">
    <property type="component" value="Unassembled WGS sequence"/>
</dbReference>
<accession>A0A3M9M786</accession>
<organism evidence="1 2">
    <name type="scientific">Flexivirga caeni</name>
    <dbReference type="NCBI Taxonomy" id="2294115"/>
    <lineage>
        <taxon>Bacteria</taxon>
        <taxon>Bacillati</taxon>
        <taxon>Actinomycetota</taxon>
        <taxon>Actinomycetes</taxon>
        <taxon>Micrococcales</taxon>
        <taxon>Dermacoccaceae</taxon>
        <taxon>Flexivirga</taxon>
    </lineage>
</organism>